<proteinExistence type="predicted"/>
<keyword evidence="1" id="KW-0812">Transmembrane</keyword>
<reference evidence="3" key="1">
    <citation type="submission" date="2016-11" db="EMBL/GenBank/DDBJ databases">
        <authorList>
            <person name="Varghese N."/>
            <person name="Submissions S."/>
        </authorList>
    </citation>
    <scope>NUCLEOTIDE SEQUENCE [LARGE SCALE GENOMIC DNA]</scope>
    <source>
        <strain evidence="3">Sac-22</strain>
    </source>
</reference>
<protein>
    <submittedName>
        <fullName evidence="2">Uncharacterized protein</fullName>
    </submittedName>
</protein>
<feature type="transmembrane region" description="Helical" evidence="1">
    <location>
        <begin position="24"/>
        <end position="44"/>
    </location>
</feature>
<accession>A0A1M7P7Z5</accession>
<name>A0A1M7P7Z5_9BURK</name>
<keyword evidence="3" id="KW-1185">Reference proteome</keyword>
<evidence type="ECO:0000313" key="2">
    <source>
        <dbReference type="EMBL" id="SHN12806.1"/>
    </source>
</evidence>
<dbReference type="AlphaFoldDB" id="A0A1M7P7Z5"/>
<dbReference type="Proteomes" id="UP000184339">
    <property type="component" value="Unassembled WGS sequence"/>
</dbReference>
<feature type="transmembrane region" description="Helical" evidence="1">
    <location>
        <begin position="83"/>
        <end position="103"/>
    </location>
</feature>
<evidence type="ECO:0000313" key="3">
    <source>
        <dbReference type="Proteomes" id="UP000184339"/>
    </source>
</evidence>
<dbReference type="EMBL" id="FRCX01000004">
    <property type="protein sequence ID" value="SHN12806.1"/>
    <property type="molecule type" value="Genomic_DNA"/>
</dbReference>
<feature type="transmembrane region" description="Helical" evidence="1">
    <location>
        <begin position="124"/>
        <end position="147"/>
    </location>
</feature>
<gene>
    <name evidence="2" type="ORF">SAMN05192549_104490</name>
</gene>
<keyword evidence="1" id="KW-1133">Transmembrane helix</keyword>
<sequence length="206" mass="22002">MLVLGAVDLGLAVWQFMQSGGTTFGLNYGALISAVLLLSGGLAVSEFLRWIGWLVLPGAVLALVTVFAQPLDLSLVQLRQAPANYLTSVVPTVLSLVALLWLLRELGSAPLMQARAIEGRKLRNIRVPQALGVLLALGGATVLVVALNGDRAQHALALASQHGGKQLHYHLRSINVIKSDGPTRVASVVTVWDDKSVGYLQVNWQE</sequence>
<organism evidence="2 3">
    <name type="scientific">Duganella sacchari</name>
    <dbReference type="NCBI Taxonomy" id="551987"/>
    <lineage>
        <taxon>Bacteria</taxon>
        <taxon>Pseudomonadati</taxon>
        <taxon>Pseudomonadota</taxon>
        <taxon>Betaproteobacteria</taxon>
        <taxon>Burkholderiales</taxon>
        <taxon>Oxalobacteraceae</taxon>
        <taxon>Telluria group</taxon>
        <taxon>Duganella</taxon>
    </lineage>
</organism>
<keyword evidence="1" id="KW-0472">Membrane</keyword>
<evidence type="ECO:0000256" key="1">
    <source>
        <dbReference type="SAM" id="Phobius"/>
    </source>
</evidence>
<feature type="transmembrane region" description="Helical" evidence="1">
    <location>
        <begin position="51"/>
        <end position="71"/>
    </location>
</feature>